<dbReference type="Gene3D" id="4.10.520.10">
    <property type="entry name" value="IHF-like DNA-binding proteins"/>
    <property type="match status" value="1"/>
</dbReference>
<proteinExistence type="inferred from homology"/>
<evidence type="ECO:0000256" key="1">
    <source>
        <dbReference type="ARBA" id="ARBA00010529"/>
    </source>
</evidence>
<protein>
    <submittedName>
        <fullName evidence="6">HU family DNA-binding protein</fullName>
    </submittedName>
</protein>
<dbReference type="RefSeq" id="WP_126677439.1">
    <property type="nucleotide sequence ID" value="NZ_RYYU01000001.1"/>
</dbReference>
<evidence type="ECO:0000313" key="7">
    <source>
        <dbReference type="Proteomes" id="UP000278983"/>
    </source>
</evidence>
<dbReference type="InterPro" id="IPR000119">
    <property type="entry name" value="Hist_DNA-bd"/>
</dbReference>
<accession>A0A432LGT1</accession>
<dbReference type="PANTHER" id="PTHR33175:SF2">
    <property type="entry name" value="INTEGRATION HOST FACTOR SUBUNIT ALPHA"/>
    <property type="match status" value="1"/>
</dbReference>
<feature type="compositionally biased region" description="Acidic residues" evidence="4">
    <location>
        <begin position="214"/>
        <end position="233"/>
    </location>
</feature>
<feature type="region of interest" description="Disordered" evidence="4">
    <location>
        <begin position="347"/>
        <end position="381"/>
    </location>
</feature>
<evidence type="ECO:0000313" key="6">
    <source>
        <dbReference type="EMBL" id="RUL58335.1"/>
    </source>
</evidence>
<feature type="compositionally biased region" description="Acidic residues" evidence="4">
    <location>
        <begin position="118"/>
        <end position="143"/>
    </location>
</feature>
<sequence>MSKITLQELSSRLAERCSMSVADAQNFLSAVLDTIHDGLHEDKFLKIKGLGTFKVIDVKQRKSVDVNTGEEIIIEGREKITFTPDAIMKDLVNKPFSQFETVVLGNGVDFSDFESTISEEDNMPDENPDVDETPEETVPEETAEGPKPSDVSDDTPLVQDDSFSEALLVWNFMNSNVKPIESQDENSEETEDVTDEAACEDTSDDCFEEQKPEDADEEEETQGETIEETVDEEPSAAIPLAVEQEETEESYTESIYATEKNSAWKRWLIAIALIGVSGLLVYYFVSFYNERETVANEQIITNHVMTARNSSQDKHVADSASQADSLKQASIEKAVEDSITALAIKEKEVKAKPEPKPKPAPKPEVKKAEPAKPVAKPETNDKALEYSRRLVQHGAYNIVGTDKVITIKKGQTMTSVAKAYLGKDMVCYIEVHNGTTTLKEGQKLKIPKLSLKKKTKR</sequence>
<dbReference type="GO" id="GO:0030527">
    <property type="term" value="F:structural constituent of chromatin"/>
    <property type="evidence" value="ECO:0007669"/>
    <property type="project" value="InterPro"/>
</dbReference>
<evidence type="ECO:0000256" key="3">
    <source>
        <dbReference type="RuleBase" id="RU003939"/>
    </source>
</evidence>
<feature type="compositionally biased region" description="Basic and acidic residues" evidence="4">
    <location>
        <begin position="347"/>
        <end position="370"/>
    </location>
</feature>
<feature type="region of interest" description="Disordered" evidence="4">
    <location>
        <begin position="179"/>
        <end position="233"/>
    </location>
</feature>
<name>A0A432LGT1_9BACT</name>
<dbReference type="GO" id="GO:0003677">
    <property type="term" value="F:DNA binding"/>
    <property type="evidence" value="ECO:0007669"/>
    <property type="project" value="UniProtKB-KW"/>
</dbReference>
<feature type="compositionally biased region" description="Acidic residues" evidence="4">
    <location>
        <begin position="182"/>
        <end position="207"/>
    </location>
</feature>
<dbReference type="EMBL" id="RYYU01000001">
    <property type="protein sequence ID" value="RUL58335.1"/>
    <property type="molecule type" value="Genomic_DNA"/>
</dbReference>
<organism evidence="6 7">
    <name type="scientific">Prevotella koreensis</name>
    <dbReference type="NCBI Taxonomy" id="2490854"/>
    <lineage>
        <taxon>Bacteria</taxon>
        <taxon>Pseudomonadati</taxon>
        <taxon>Bacteroidota</taxon>
        <taxon>Bacteroidia</taxon>
        <taxon>Bacteroidales</taxon>
        <taxon>Prevotellaceae</taxon>
        <taxon>Prevotella</taxon>
    </lineage>
</organism>
<gene>
    <name evidence="6" type="ORF">EHV08_00165</name>
</gene>
<dbReference type="OrthoDB" id="9811567at2"/>
<comment type="caution">
    <text evidence="6">The sequence shown here is derived from an EMBL/GenBank/DDBJ whole genome shotgun (WGS) entry which is preliminary data.</text>
</comment>
<dbReference type="GO" id="GO:0005829">
    <property type="term" value="C:cytosol"/>
    <property type="evidence" value="ECO:0007669"/>
    <property type="project" value="TreeGrafter"/>
</dbReference>
<evidence type="ECO:0000256" key="2">
    <source>
        <dbReference type="ARBA" id="ARBA00023125"/>
    </source>
</evidence>
<keyword evidence="5" id="KW-1133">Transmembrane helix</keyword>
<keyword evidence="5" id="KW-0812">Transmembrane</keyword>
<dbReference type="AlphaFoldDB" id="A0A432LGT1"/>
<keyword evidence="7" id="KW-1185">Reference proteome</keyword>
<dbReference type="PANTHER" id="PTHR33175">
    <property type="entry name" value="DNA-BINDING PROTEIN HU"/>
    <property type="match status" value="1"/>
</dbReference>
<feature type="transmembrane region" description="Helical" evidence="5">
    <location>
        <begin position="267"/>
        <end position="285"/>
    </location>
</feature>
<dbReference type="Proteomes" id="UP000278983">
    <property type="component" value="Unassembled WGS sequence"/>
</dbReference>
<keyword evidence="2 6" id="KW-0238">DNA-binding</keyword>
<dbReference type="SMART" id="SM00411">
    <property type="entry name" value="BHL"/>
    <property type="match status" value="1"/>
</dbReference>
<keyword evidence="5" id="KW-0472">Membrane</keyword>
<feature type="region of interest" description="Disordered" evidence="4">
    <location>
        <begin position="118"/>
        <end position="158"/>
    </location>
</feature>
<dbReference type="SUPFAM" id="SSF47729">
    <property type="entry name" value="IHF-like DNA-binding proteins"/>
    <property type="match status" value="1"/>
</dbReference>
<dbReference type="Pfam" id="PF00216">
    <property type="entry name" value="Bac_DNA_binding"/>
    <property type="match status" value="1"/>
</dbReference>
<comment type="similarity">
    <text evidence="1 3">Belongs to the bacterial histone-like protein family.</text>
</comment>
<reference evidence="6 7" key="1">
    <citation type="submission" date="2018-12" db="EMBL/GenBank/DDBJ databases">
        <title>Genome sequencing of Prevotella sp. KCOM 3155 (= JS262).</title>
        <authorList>
            <person name="Kook J.-K."/>
            <person name="Park S.-N."/>
            <person name="Lim Y.K."/>
        </authorList>
    </citation>
    <scope>NUCLEOTIDE SEQUENCE [LARGE SCALE GENOMIC DNA]</scope>
    <source>
        <strain evidence="6 7">KCOM 3155</strain>
    </source>
</reference>
<evidence type="ECO:0000256" key="5">
    <source>
        <dbReference type="SAM" id="Phobius"/>
    </source>
</evidence>
<evidence type="ECO:0000256" key="4">
    <source>
        <dbReference type="SAM" id="MobiDB-lite"/>
    </source>
</evidence>
<dbReference type="InterPro" id="IPR010992">
    <property type="entry name" value="IHF-like_DNA-bd_dom_sf"/>
</dbReference>